<dbReference type="AlphaFoldDB" id="A0A9J6BEW2"/>
<proteinExistence type="predicted"/>
<dbReference type="Proteomes" id="UP001107558">
    <property type="component" value="Chromosome 4"/>
</dbReference>
<name>A0A9J6BEW2_POLVA</name>
<sequence length="1209" mass="141657">MSQGNQKNKKIKLDFGASGSSIMEEQNKKVYDFPIEILVKIIGYIPEHRRKDFSIVSKSFNEAVNIVDERKPLIYRCASELPSTIDENCPDCLVDYEKFINSDSEECQVRVSSINEAVMNFFKEHGKKVTNLRFLGLVEFSNYIETLKLVPNCKVLNINNLQCKEESGSIFEKVAMFKLKKLSFKSIYRCFEKFYKCFECPNLENLAFFESNLNIVSENFSQIKNLTLIHRDGYTGKLENLNLESFSLTECNIKNTFDYEWIETQKNLQHLTIARLPGRIYKEEPKDLEIPHKNIKNLKSLNFACQETNLEFLQEISIHKDLTFLSLEISKIDVKVEILKSLSTSFRNLKYLALNIKKHESRRILVDIWENFKQLESLNLSSISSGCFCCQRTCRELPNFDFYLTSDCQNLLLNNLQLDNIDLPFSIAVFKKLSNDFPNLKTLEFLNSFVIENNDRQEEEEDKNDSDLELLPKIQNSQDKFIEKKDNQNSEDSSLTSDDEEENKISSSESEESLHSDEEEEEEEENSDENENDFGNWTFNSTDEDSIISKSTNGYYSYSSESDLNESDVEITRKNSSIRFTNFIRKFSTMAEIDLEEFYKEAAELNLTNLKYTGKISTLLLFLLRIGFKKLKNLKVQSPFENQSEFYNQLKEFNKYESVAVFRSLSFDADEHEKQNPTLEKKFGNLFRKLYFHGWYIVLKNDVNEWITSDQISNYDKFNTIMASNRNIKSIKIDFGSIASNCEHEKVLKILKKYENNLVEIILSGTIKDIDLKNILKCIKNCKVLIFDNLQTVKMAEVKGRVKFPNLEVLEVKNMSNKNCLKFIKLPKNCLKKFKCRREKNFNEILKNQKSLENISILTSNRIKKGFLTDCKPKKLSLSFNNIVKLSYENFIKTQPQLEQLKLSRIWNSMFKTITIELLNLQKLEFNVGNLSHEDFKLISTLGKLKELHMNSIRGNWKNKIENCNSKSLEILKLQNIKIPNVSQQLSLAFPNLKMLNLTRISTNYKNFYENLDKLKNLNSLVIKNSIFIDKEKIPNYIEKLKTFEFPQNQLKEFYMQSDLHSDEEFIKKFMNGFKNLEKLSISIYENETTLDQLKILLNLQNHLEYVDIKIKYHTKIKFKAISTNEFLFILKKENIKFLLIDGLVIDDPDNFIKVFRQHFQVVKVLNGEYAKILLMKNETIDEFERIKNTKNESWINSVLNSKNSKILF</sequence>
<feature type="compositionally biased region" description="Acidic residues" evidence="1">
    <location>
        <begin position="517"/>
        <end position="532"/>
    </location>
</feature>
<dbReference type="PANTHER" id="PTHR13318">
    <property type="entry name" value="PARTNER OF PAIRED, ISOFORM B-RELATED"/>
    <property type="match status" value="1"/>
</dbReference>
<keyword evidence="3" id="KW-1185">Reference proteome</keyword>
<feature type="region of interest" description="Disordered" evidence="1">
    <location>
        <begin position="480"/>
        <end position="541"/>
    </location>
</feature>
<evidence type="ECO:0000313" key="2">
    <source>
        <dbReference type="EMBL" id="KAG5668160.1"/>
    </source>
</evidence>
<dbReference type="Gene3D" id="3.80.10.10">
    <property type="entry name" value="Ribonuclease Inhibitor"/>
    <property type="match status" value="2"/>
</dbReference>
<evidence type="ECO:0008006" key="4">
    <source>
        <dbReference type="Google" id="ProtNLM"/>
    </source>
</evidence>
<dbReference type="EMBL" id="JADBJN010000004">
    <property type="protein sequence ID" value="KAG5668160.1"/>
    <property type="molecule type" value="Genomic_DNA"/>
</dbReference>
<dbReference type="GO" id="GO:0019005">
    <property type="term" value="C:SCF ubiquitin ligase complex"/>
    <property type="evidence" value="ECO:0007669"/>
    <property type="project" value="TreeGrafter"/>
</dbReference>
<dbReference type="GO" id="GO:0031146">
    <property type="term" value="P:SCF-dependent proteasomal ubiquitin-dependent protein catabolic process"/>
    <property type="evidence" value="ECO:0007669"/>
    <property type="project" value="TreeGrafter"/>
</dbReference>
<organism evidence="2 3">
    <name type="scientific">Polypedilum vanderplanki</name>
    <name type="common">Sleeping chironomid midge</name>
    <dbReference type="NCBI Taxonomy" id="319348"/>
    <lineage>
        <taxon>Eukaryota</taxon>
        <taxon>Metazoa</taxon>
        <taxon>Ecdysozoa</taxon>
        <taxon>Arthropoda</taxon>
        <taxon>Hexapoda</taxon>
        <taxon>Insecta</taxon>
        <taxon>Pterygota</taxon>
        <taxon>Neoptera</taxon>
        <taxon>Endopterygota</taxon>
        <taxon>Diptera</taxon>
        <taxon>Nematocera</taxon>
        <taxon>Chironomoidea</taxon>
        <taxon>Chironomidae</taxon>
        <taxon>Chironominae</taxon>
        <taxon>Polypedilum</taxon>
        <taxon>Polypedilum</taxon>
    </lineage>
</organism>
<gene>
    <name evidence="2" type="ORF">PVAND_016112</name>
</gene>
<comment type="caution">
    <text evidence="2">The sequence shown here is derived from an EMBL/GenBank/DDBJ whole genome shotgun (WGS) entry which is preliminary data.</text>
</comment>
<protein>
    <recommendedName>
        <fullName evidence="4">F-box domain-containing protein</fullName>
    </recommendedName>
</protein>
<reference evidence="2" key="1">
    <citation type="submission" date="2021-03" db="EMBL/GenBank/DDBJ databases">
        <title>Chromosome level genome of the anhydrobiotic midge Polypedilum vanderplanki.</title>
        <authorList>
            <person name="Yoshida Y."/>
            <person name="Kikawada T."/>
            <person name="Gusev O."/>
        </authorList>
    </citation>
    <scope>NUCLEOTIDE SEQUENCE</scope>
    <source>
        <strain evidence="2">NIAS01</strain>
        <tissue evidence="2">Whole body or cell culture</tissue>
    </source>
</reference>
<dbReference type="InterPro" id="IPR032675">
    <property type="entry name" value="LRR_dom_sf"/>
</dbReference>
<dbReference type="SUPFAM" id="SSF52047">
    <property type="entry name" value="RNI-like"/>
    <property type="match status" value="2"/>
</dbReference>
<accession>A0A9J6BEW2</accession>
<evidence type="ECO:0000313" key="3">
    <source>
        <dbReference type="Proteomes" id="UP001107558"/>
    </source>
</evidence>
<evidence type="ECO:0000256" key="1">
    <source>
        <dbReference type="SAM" id="MobiDB-lite"/>
    </source>
</evidence>
<dbReference type="SUPFAM" id="SSF52058">
    <property type="entry name" value="L domain-like"/>
    <property type="match status" value="1"/>
</dbReference>
<dbReference type="PANTHER" id="PTHR13318:SF105">
    <property type="entry name" value="F-BOX_LRR-REPEAT PROTEIN 3"/>
    <property type="match status" value="1"/>
</dbReference>